<gene>
    <name evidence="2" type="ORF">H5410_043532</name>
</gene>
<evidence type="ECO:0000259" key="1">
    <source>
        <dbReference type="Pfam" id="PF03478"/>
    </source>
</evidence>
<sequence length="120" mass="14306">MANWFELLYDLLVTIAKLFTVIEDFVIFGGDLDDDYRDFYSLTKKKISRVFLPEVRGKLPRREYNNHHHVVIHKVVLSSNPSLTSDYVVMISYNWQGHRYGHYLAFWRPGDLLWNEIDII</sequence>
<dbReference type="Proteomes" id="UP000824120">
    <property type="component" value="Chromosome 8"/>
</dbReference>
<proteinExistence type="predicted"/>
<accession>A0A9J5XZ45</accession>
<protein>
    <recommendedName>
        <fullName evidence="1">KIB1-4 beta-propeller domain-containing protein</fullName>
    </recommendedName>
</protein>
<feature type="domain" description="KIB1-4 beta-propeller" evidence="1">
    <location>
        <begin position="43"/>
        <end position="118"/>
    </location>
</feature>
<dbReference type="EMBL" id="JACXVP010000008">
    <property type="protein sequence ID" value="KAG5593018.1"/>
    <property type="molecule type" value="Genomic_DNA"/>
</dbReference>
<dbReference type="Pfam" id="PF03478">
    <property type="entry name" value="Beta-prop_KIB1-4"/>
    <property type="match status" value="1"/>
</dbReference>
<evidence type="ECO:0000313" key="3">
    <source>
        <dbReference type="Proteomes" id="UP000824120"/>
    </source>
</evidence>
<dbReference type="AlphaFoldDB" id="A0A9J5XZ45"/>
<comment type="caution">
    <text evidence="2">The sequence shown here is derived from an EMBL/GenBank/DDBJ whole genome shotgun (WGS) entry which is preliminary data.</text>
</comment>
<evidence type="ECO:0000313" key="2">
    <source>
        <dbReference type="EMBL" id="KAG5593018.1"/>
    </source>
</evidence>
<dbReference type="InterPro" id="IPR005174">
    <property type="entry name" value="KIB1-4_b-propeller"/>
</dbReference>
<dbReference type="OrthoDB" id="642536at2759"/>
<name>A0A9J5XZ45_SOLCO</name>
<keyword evidence="3" id="KW-1185">Reference proteome</keyword>
<organism evidence="2 3">
    <name type="scientific">Solanum commersonii</name>
    <name type="common">Commerson's wild potato</name>
    <name type="synonym">Commerson's nightshade</name>
    <dbReference type="NCBI Taxonomy" id="4109"/>
    <lineage>
        <taxon>Eukaryota</taxon>
        <taxon>Viridiplantae</taxon>
        <taxon>Streptophyta</taxon>
        <taxon>Embryophyta</taxon>
        <taxon>Tracheophyta</taxon>
        <taxon>Spermatophyta</taxon>
        <taxon>Magnoliopsida</taxon>
        <taxon>eudicotyledons</taxon>
        <taxon>Gunneridae</taxon>
        <taxon>Pentapetalae</taxon>
        <taxon>asterids</taxon>
        <taxon>lamiids</taxon>
        <taxon>Solanales</taxon>
        <taxon>Solanaceae</taxon>
        <taxon>Solanoideae</taxon>
        <taxon>Solaneae</taxon>
        <taxon>Solanum</taxon>
    </lineage>
</organism>
<reference evidence="2 3" key="1">
    <citation type="submission" date="2020-09" db="EMBL/GenBank/DDBJ databases">
        <title>De no assembly of potato wild relative species, Solanum commersonii.</title>
        <authorList>
            <person name="Cho K."/>
        </authorList>
    </citation>
    <scope>NUCLEOTIDE SEQUENCE [LARGE SCALE GENOMIC DNA]</scope>
    <source>
        <strain evidence="2">LZ3.2</strain>
        <tissue evidence="2">Leaf</tissue>
    </source>
</reference>